<dbReference type="GO" id="GO:0004742">
    <property type="term" value="F:dihydrolipoyllysine-residue acetyltransferase activity"/>
    <property type="evidence" value="ECO:0007669"/>
    <property type="project" value="TreeGrafter"/>
</dbReference>
<reference evidence="7 8" key="1">
    <citation type="journal article" date="2012" name="PLoS Pathog.">
        <title>Diverse lifestyles and strategies of plant pathogenesis encoded in the genomes of eighteen Dothideomycetes fungi.</title>
        <authorList>
            <person name="Ohm R.A."/>
            <person name="Feau N."/>
            <person name="Henrissat B."/>
            <person name="Schoch C.L."/>
            <person name="Horwitz B.A."/>
            <person name="Barry K.W."/>
            <person name="Condon B.J."/>
            <person name="Copeland A.C."/>
            <person name="Dhillon B."/>
            <person name="Glaser F."/>
            <person name="Hesse C.N."/>
            <person name="Kosti I."/>
            <person name="LaButti K."/>
            <person name="Lindquist E.A."/>
            <person name="Lucas S."/>
            <person name="Salamov A.A."/>
            <person name="Bradshaw R.E."/>
            <person name="Ciuffetti L."/>
            <person name="Hamelin R.C."/>
            <person name="Kema G.H.J."/>
            <person name="Lawrence C."/>
            <person name="Scott J.A."/>
            <person name="Spatafora J.W."/>
            <person name="Turgeon B.G."/>
            <person name="de Wit P.J.G.M."/>
            <person name="Zhong S."/>
            <person name="Goodwin S.B."/>
            <person name="Grigoriev I.V."/>
        </authorList>
    </citation>
    <scope>NUCLEOTIDE SEQUENCE [LARGE SCALE GENOMIC DNA]</scope>
    <source>
        <strain evidence="7 8">UAMH 10762</strain>
    </source>
</reference>
<keyword evidence="8" id="KW-1185">Reference proteome</keyword>
<evidence type="ECO:0000256" key="3">
    <source>
        <dbReference type="ARBA" id="ARBA00022946"/>
    </source>
</evidence>
<dbReference type="Pfam" id="PF00364">
    <property type="entry name" value="Biotin_lipoyl"/>
    <property type="match status" value="1"/>
</dbReference>
<dbReference type="InterPro" id="IPR003016">
    <property type="entry name" value="2-oxoA_DH_lipoyl-BS"/>
</dbReference>
<dbReference type="FunFam" id="2.40.50.100:FF:000010">
    <property type="entry name" value="Acetyltransferase component of pyruvate dehydrogenase complex"/>
    <property type="match status" value="1"/>
</dbReference>
<evidence type="ECO:0000259" key="6">
    <source>
        <dbReference type="PROSITE" id="PS51826"/>
    </source>
</evidence>
<dbReference type="InterPro" id="IPR004167">
    <property type="entry name" value="PSBD"/>
</dbReference>
<feature type="compositionally biased region" description="Low complexity" evidence="4">
    <location>
        <begin position="115"/>
        <end position="149"/>
    </location>
</feature>
<evidence type="ECO:0000256" key="4">
    <source>
        <dbReference type="SAM" id="MobiDB-lite"/>
    </source>
</evidence>
<dbReference type="SUPFAM" id="SSF51230">
    <property type="entry name" value="Single hybrid motif"/>
    <property type="match status" value="1"/>
</dbReference>
<keyword evidence="3" id="KW-0809">Transit peptide</keyword>
<organism evidence="7 8">
    <name type="scientific">Baudoinia panamericana (strain UAMH 10762)</name>
    <name type="common">Angels' share fungus</name>
    <name type="synonym">Baudoinia compniacensis (strain UAMH 10762)</name>
    <dbReference type="NCBI Taxonomy" id="717646"/>
    <lineage>
        <taxon>Eukaryota</taxon>
        <taxon>Fungi</taxon>
        <taxon>Dikarya</taxon>
        <taxon>Ascomycota</taxon>
        <taxon>Pezizomycotina</taxon>
        <taxon>Dothideomycetes</taxon>
        <taxon>Dothideomycetidae</taxon>
        <taxon>Mycosphaerellales</taxon>
        <taxon>Teratosphaeriaceae</taxon>
        <taxon>Baudoinia</taxon>
    </lineage>
</organism>
<comment type="similarity">
    <text evidence="1">Belongs to the 2-oxoacid dehydrogenase family.</text>
</comment>
<dbReference type="InterPro" id="IPR036625">
    <property type="entry name" value="E3-bd_dom_sf"/>
</dbReference>
<dbReference type="eggNOG" id="KOG0557">
    <property type="taxonomic scope" value="Eukaryota"/>
</dbReference>
<dbReference type="InterPro" id="IPR000089">
    <property type="entry name" value="Biotin_lipoyl"/>
</dbReference>
<evidence type="ECO:0000313" key="7">
    <source>
        <dbReference type="EMBL" id="EMC94321.1"/>
    </source>
</evidence>
<dbReference type="EMBL" id="KB445558">
    <property type="protein sequence ID" value="EMC94321.1"/>
    <property type="molecule type" value="Genomic_DNA"/>
</dbReference>
<name>M2MCQ4_BAUPA</name>
<dbReference type="PROSITE" id="PS00189">
    <property type="entry name" value="LIPOYL"/>
    <property type="match status" value="1"/>
</dbReference>
<dbReference type="AlphaFoldDB" id="M2MCQ4"/>
<dbReference type="PANTHER" id="PTHR23151">
    <property type="entry name" value="DIHYDROLIPOAMIDE ACETYL/SUCCINYL-TRANSFERASE-RELATED"/>
    <property type="match status" value="1"/>
</dbReference>
<feature type="compositionally biased region" description="Basic and acidic residues" evidence="4">
    <location>
        <begin position="94"/>
        <end position="103"/>
    </location>
</feature>
<dbReference type="PROSITE" id="PS50968">
    <property type="entry name" value="BIOTINYL_LIPOYL"/>
    <property type="match status" value="1"/>
</dbReference>
<sequence length="410" mass="43105">MPALSPTMTEGNISAWRVKEGDSFSAGDVLLEIETDKATMDVEAQDDGVVVKIMQGEGSKGVKVGQRIAVTAEAGDDVSSVEIPAEQASAKAGEPARKDRPTPQEETAGGLDTTESSPSSAEAPPASKPQADAAAGGAADTASAAQSKGGKARKQTYPLYPSVEHLLHTNGLSKEDADKIPASGPNGRLLKGDVLAYLGRIGKDYPAQSSARLTKLTHLDLSNIQLMPKPAPKLEAAKSDLPLEPELPTETEIAVPISLSAVIATQKRVQDTLGIFLPLSTFIARASELANEDLPISKSRKPTVDDLFNAVLGLDKVAKSSRGHYIPQVTGLAPMPLAASPRPVKRDIIDLLAPKQATRKAPRVVPGAVGVTTGSNVFSVTAKLGEERRAAEYLERMKLALEKEPGRLVL</sequence>
<keyword evidence="2" id="KW-0450">Lipoyl</keyword>
<dbReference type="KEGG" id="bcom:BAUCODRAFT_35506"/>
<evidence type="ECO:0000256" key="1">
    <source>
        <dbReference type="ARBA" id="ARBA00007317"/>
    </source>
</evidence>
<feature type="region of interest" description="Disordered" evidence="4">
    <location>
        <begin position="72"/>
        <end position="153"/>
    </location>
</feature>
<proteinExistence type="inferred from homology"/>
<dbReference type="GO" id="GO:0006086">
    <property type="term" value="P:pyruvate decarboxylation to acetyl-CoA"/>
    <property type="evidence" value="ECO:0007669"/>
    <property type="project" value="InterPro"/>
</dbReference>
<feature type="domain" description="Peripheral subunit-binding (PSBD)" evidence="6">
    <location>
        <begin position="158"/>
        <end position="198"/>
    </location>
</feature>
<dbReference type="SUPFAM" id="SSF47005">
    <property type="entry name" value="Peripheral subunit-binding domain of 2-oxo acid dehydrogenase complex"/>
    <property type="match status" value="1"/>
</dbReference>
<dbReference type="GO" id="GO:0045254">
    <property type="term" value="C:pyruvate dehydrogenase complex"/>
    <property type="evidence" value="ECO:0007669"/>
    <property type="project" value="InterPro"/>
</dbReference>
<dbReference type="InterPro" id="IPR045257">
    <property type="entry name" value="E2/Pdx1"/>
</dbReference>
<dbReference type="RefSeq" id="XP_007677979.1">
    <property type="nucleotide sequence ID" value="XM_007679789.1"/>
</dbReference>
<dbReference type="CDD" id="cd06849">
    <property type="entry name" value="lipoyl_domain"/>
    <property type="match status" value="1"/>
</dbReference>
<dbReference type="HOGENOM" id="CLU_035825_2_0_1"/>
<accession>M2MCQ4</accession>
<dbReference type="OMA" id="DGIMMKI"/>
<dbReference type="Pfam" id="PF02817">
    <property type="entry name" value="E3_binding"/>
    <property type="match status" value="1"/>
</dbReference>
<gene>
    <name evidence="7" type="ORF">BAUCODRAFT_35506</name>
</gene>
<feature type="domain" description="Lipoyl-binding" evidence="5">
    <location>
        <begin position="1"/>
        <end position="72"/>
    </location>
</feature>
<dbReference type="STRING" id="717646.M2MCQ4"/>
<dbReference type="Gene3D" id="4.10.320.10">
    <property type="entry name" value="E3-binding domain"/>
    <property type="match status" value="1"/>
</dbReference>
<evidence type="ECO:0000259" key="5">
    <source>
        <dbReference type="PROSITE" id="PS50968"/>
    </source>
</evidence>
<protein>
    <recommendedName>
        <fullName evidence="9">Dihydrolipoamide acetyltransferase component of pyruvate dehydrogenase complex</fullName>
    </recommendedName>
</protein>
<dbReference type="PANTHER" id="PTHR23151:SF82">
    <property type="entry name" value="PYRUVATE DEHYDROGENASE COMPLEX PROTEIN X COMPONENT, MITOCHONDRIAL"/>
    <property type="match status" value="1"/>
</dbReference>
<dbReference type="PROSITE" id="PS51826">
    <property type="entry name" value="PSBD"/>
    <property type="match status" value="1"/>
</dbReference>
<evidence type="ECO:0000256" key="2">
    <source>
        <dbReference type="ARBA" id="ARBA00022823"/>
    </source>
</evidence>
<dbReference type="Proteomes" id="UP000011761">
    <property type="component" value="Unassembled WGS sequence"/>
</dbReference>
<evidence type="ECO:0008006" key="9">
    <source>
        <dbReference type="Google" id="ProtNLM"/>
    </source>
</evidence>
<dbReference type="OrthoDB" id="202158at2759"/>
<dbReference type="Gene3D" id="2.40.50.100">
    <property type="match status" value="1"/>
</dbReference>
<dbReference type="InterPro" id="IPR011053">
    <property type="entry name" value="Single_hybrid_motif"/>
</dbReference>
<dbReference type="GeneID" id="19112721"/>
<evidence type="ECO:0000313" key="8">
    <source>
        <dbReference type="Proteomes" id="UP000011761"/>
    </source>
</evidence>